<name>A0A8J5UWD1_9ASCO</name>
<reference evidence="6 7" key="1">
    <citation type="journal article" date="2021" name="DNA Res.">
        <title>Genome analysis of Candida subhashii reveals its hybrid nature and dual mitochondrial genome conformations.</title>
        <authorList>
            <person name="Mixao V."/>
            <person name="Hegedusova E."/>
            <person name="Saus E."/>
            <person name="Pryszcz L.P."/>
            <person name="Cillingova A."/>
            <person name="Nosek J."/>
            <person name="Gabaldon T."/>
        </authorList>
    </citation>
    <scope>NUCLEOTIDE SEQUENCE [LARGE SCALE GENOMIC DNA]</scope>
    <source>
        <strain evidence="6 7">CBS 10753</strain>
    </source>
</reference>
<dbReference type="Proteomes" id="UP000694255">
    <property type="component" value="Unassembled WGS sequence"/>
</dbReference>
<dbReference type="InterPro" id="IPR000206">
    <property type="entry name" value="Ribosomal_bL12"/>
</dbReference>
<dbReference type="EMBL" id="JAGSYN010000160">
    <property type="protein sequence ID" value="KAG7662870.1"/>
    <property type="molecule type" value="Genomic_DNA"/>
</dbReference>
<sequence>MSVIRQAIRPALRSVATRRVLGLRFNSTAAAVDPKISTIVDQISTLTLLETSALITELKTRLNISDIALPSAGAAPAAPAAVEEEVKEEVEEKMIFAVKLESFDAKSKPKIIKEVKGLLGLSLVESKKFVESAPKVLKDNVAKEDAEKMKALLEGLGAKVVLE</sequence>
<dbReference type="OrthoDB" id="250175at2759"/>
<dbReference type="GO" id="GO:0006412">
    <property type="term" value="P:translation"/>
    <property type="evidence" value="ECO:0007669"/>
    <property type="project" value="InterPro"/>
</dbReference>
<evidence type="ECO:0000313" key="6">
    <source>
        <dbReference type="EMBL" id="KAG7662870.1"/>
    </source>
</evidence>
<dbReference type="PANTHER" id="PTHR45987">
    <property type="entry name" value="39S RIBOSOMAL PROTEIN L12"/>
    <property type="match status" value="1"/>
</dbReference>
<organism evidence="6 7">
    <name type="scientific">[Candida] subhashii</name>
    <dbReference type="NCBI Taxonomy" id="561895"/>
    <lineage>
        <taxon>Eukaryota</taxon>
        <taxon>Fungi</taxon>
        <taxon>Dikarya</taxon>
        <taxon>Ascomycota</taxon>
        <taxon>Saccharomycotina</taxon>
        <taxon>Pichiomycetes</taxon>
        <taxon>Debaryomycetaceae</taxon>
        <taxon>Spathaspora</taxon>
    </lineage>
</organism>
<evidence type="ECO:0000256" key="3">
    <source>
        <dbReference type="ARBA" id="ARBA00023274"/>
    </source>
</evidence>
<dbReference type="Pfam" id="PF16320">
    <property type="entry name" value="Ribosomal_L12_N"/>
    <property type="match status" value="1"/>
</dbReference>
<evidence type="ECO:0000256" key="1">
    <source>
        <dbReference type="ARBA" id="ARBA00007197"/>
    </source>
</evidence>
<dbReference type="RefSeq" id="XP_049263103.1">
    <property type="nucleotide sequence ID" value="XM_049407517.1"/>
</dbReference>
<dbReference type="GO" id="GO:0005762">
    <property type="term" value="C:mitochondrial large ribosomal subunit"/>
    <property type="evidence" value="ECO:0007669"/>
    <property type="project" value="TreeGrafter"/>
</dbReference>
<protein>
    <submittedName>
        <fullName evidence="6">MNP1</fullName>
    </submittedName>
</protein>
<feature type="domain" description="Large ribosomal subunit protein bL12 oligomerization" evidence="5">
    <location>
        <begin position="35"/>
        <end position="81"/>
    </location>
</feature>
<evidence type="ECO:0000259" key="4">
    <source>
        <dbReference type="Pfam" id="PF00542"/>
    </source>
</evidence>
<dbReference type="AlphaFoldDB" id="A0A8J5UWD1"/>
<dbReference type="InterPro" id="IPR008932">
    <property type="entry name" value="Ribosomal_bL12_oligo"/>
</dbReference>
<dbReference type="InterPro" id="IPR013823">
    <property type="entry name" value="Ribosomal_bL12_C"/>
</dbReference>
<proteinExistence type="inferred from homology"/>
<dbReference type="GO" id="GO:0003735">
    <property type="term" value="F:structural constituent of ribosome"/>
    <property type="evidence" value="ECO:0007669"/>
    <property type="project" value="InterPro"/>
</dbReference>
<evidence type="ECO:0000259" key="5">
    <source>
        <dbReference type="Pfam" id="PF16320"/>
    </source>
</evidence>
<evidence type="ECO:0000256" key="2">
    <source>
        <dbReference type="ARBA" id="ARBA00022980"/>
    </source>
</evidence>
<comment type="caution">
    <text evidence="6">The sequence shown here is derived from an EMBL/GenBank/DDBJ whole genome shotgun (WGS) entry which is preliminary data.</text>
</comment>
<dbReference type="GO" id="GO:0003729">
    <property type="term" value="F:mRNA binding"/>
    <property type="evidence" value="ECO:0007669"/>
    <property type="project" value="TreeGrafter"/>
</dbReference>
<keyword evidence="7" id="KW-1185">Reference proteome</keyword>
<comment type="similarity">
    <text evidence="1">Belongs to the bacterial ribosomal protein bL12 family.</text>
</comment>
<dbReference type="Pfam" id="PF00542">
    <property type="entry name" value="Ribosomal_L12"/>
    <property type="match status" value="1"/>
</dbReference>
<dbReference type="GeneID" id="73470440"/>
<dbReference type="FunFam" id="3.30.1390.10:FF:000001">
    <property type="entry name" value="50S ribosomal protein L7/L12"/>
    <property type="match status" value="1"/>
</dbReference>
<dbReference type="HAMAP" id="MF_00368">
    <property type="entry name" value="Ribosomal_bL12"/>
    <property type="match status" value="1"/>
</dbReference>
<accession>A0A8J5UWD1</accession>
<keyword evidence="2" id="KW-0689">Ribosomal protein</keyword>
<gene>
    <name evidence="6" type="ORF">J8A68_003640</name>
</gene>
<dbReference type="PANTHER" id="PTHR45987:SF4">
    <property type="entry name" value="LARGE RIBOSOMAL SUBUNIT PROTEIN BL12M"/>
    <property type="match status" value="1"/>
</dbReference>
<keyword evidence="3" id="KW-0687">Ribonucleoprotein</keyword>
<feature type="domain" description="Large ribosomal subunit protein bL12 C-terminal" evidence="4">
    <location>
        <begin position="96"/>
        <end position="162"/>
    </location>
</feature>
<evidence type="ECO:0000313" key="7">
    <source>
        <dbReference type="Proteomes" id="UP000694255"/>
    </source>
</evidence>